<feature type="domain" description="Sulfotransferase" evidence="2">
    <location>
        <begin position="100"/>
        <end position="163"/>
    </location>
</feature>
<evidence type="ECO:0000259" key="2">
    <source>
        <dbReference type="Pfam" id="PF00685"/>
    </source>
</evidence>
<name>A0ABN8PL06_9CNID</name>
<keyword evidence="4" id="KW-1185">Reference proteome</keyword>
<sequence>MASKDPIQEVEGDYRNSKTSFVKGVRMPLIYVYETGFEEFIDKFQTRIDDVFIVGIPRSGRLVASLNIIQVTGYSAFKPSQRCAAEQDMVVGVYSFYQRTTWLQEITWQIYNGGKTSSEPIGHRVQFFDEAKCLGTTQPDITTQPSPRLMKTHQPYHTIPKGASDATA</sequence>
<dbReference type="InterPro" id="IPR027417">
    <property type="entry name" value="P-loop_NTPase"/>
</dbReference>
<dbReference type="InterPro" id="IPR000863">
    <property type="entry name" value="Sulfotransferase_dom"/>
</dbReference>
<dbReference type="Proteomes" id="UP001159427">
    <property type="component" value="Unassembled WGS sequence"/>
</dbReference>
<gene>
    <name evidence="3" type="ORF">PEVE_00043831</name>
</gene>
<evidence type="ECO:0000256" key="1">
    <source>
        <dbReference type="SAM" id="MobiDB-lite"/>
    </source>
</evidence>
<evidence type="ECO:0000313" key="4">
    <source>
        <dbReference type="Proteomes" id="UP001159427"/>
    </source>
</evidence>
<dbReference type="SUPFAM" id="SSF52540">
    <property type="entry name" value="P-loop containing nucleoside triphosphate hydrolases"/>
    <property type="match status" value="1"/>
</dbReference>
<comment type="caution">
    <text evidence="3">The sequence shown here is derived from an EMBL/GenBank/DDBJ whole genome shotgun (WGS) entry which is preliminary data.</text>
</comment>
<proteinExistence type="predicted"/>
<evidence type="ECO:0000313" key="3">
    <source>
        <dbReference type="EMBL" id="CAH3146040.1"/>
    </source>
</evidence>
<feature type="region of interest" description="Disordered" evidence="1">
    <location>
        <begin position="139"/>
        <end position="168"/>
    </location>
</feature>
<organism evidence="3 4">
    <name type="scientific">Porites evermanni</name>
    <dbReference type="NCBI Taxonomy" id="104178"/>
    <lineage>
        <taxon>Eukaryota</taxon>
        <taxon>Metazoa</taxon>
        <taxon>Cnidaria</taxon>
        <taxon>Anthozoa</taxon>
        <taxon>Hexacorallia</taxon>
        <taxon>Scleractinia</taxon>
        <taxon>Fungiina</taxon>
        <taxon>Poritidae</taxon>
        <taxon>Porites</taxon>
    </lineage>
</organism>
<accession>A0ABN8PL06</accession>
<protein>
    <recommendedName>
        <fullName evidence="2">Sulfotransferase domain-containing protein</fullName>
    </recommendedName>
</protein>
<reference evidence="3 4" key="1">
    <citation type="submission" date="2022-05" db="EMBL/GenBank/DDBJ databases">
        <authorList>
            <consortium name="Genoscope - CEA"/>
            <person name="William W."/>
        </authorList>
    </citation>
    <scope>NUCLEOTIDE SEQUENCE [LARGE SCALE GENOMIC DNA]</scope>
</reference>
<dbReference type="Pfam" id="PF00685">
    <property type="entry name" value="Sulfotransfer_1"/>
    <property type="match status" value="1"/>
</dbReference>
<dbReference type="Gene3D" id="3.40.50.300">
    <property type="entry name" value="P-loop containing nucleotide triphosphate hydrolases"/>
    <property type="match status" value="1"/>
</dbReference>
<dbReference type="EMBL" id="CALNXI010000904">
    <property type="protein sequence ID" value="CAH3146040.1"/>
    <property type="molecule type" value="Genomic_DNA"/>
</dbReference>